<evidence type="ECO:0000313" key="2">
    <source>
        <dbReference type="EMBL" id="QIM15231.1"/>
    </source>
</evidence>
<evidence type="ECO:0000256" key="1">
    <source>
        <dbReference type="SAM" id="Phobius"/>
    </source>
</evidence>
<evidence type="ECO:0008006" key="4">
    <source>
        <dbReference type="Google" id="ProtNLM"/>
    </source>
</evidence>
<protein>
    <recommendedName>
        <fullName evidence="4">Multidrug ABC transporter ATPase</fullName>
    </recommendedName>
</protein>
<gene>
    <name evidence="2" type="ORF">G7067_00475</name>
</gene>
<feature type="transmembrane region" description="Helical" evidence="1">
    <location>
        <begin position="20"/>
        <end position="42"/>
    </location>
</feature>
<proteinExistence type="predicted"/>
<keyword evidence="1" id="KW-0812">Transmembrane</keyword>
<dbReference type="KEGG" id="lins:G7067_00475"/>
<keyword evidence="3" id="KW-1185">Reference proteome</keyword>
<evidence type="ECO:0000313" key="3">
    <source>
        <dbReference type="Proteomes" id="UP000501387"/>
    </source>
</evidence>
<dbReference type="Proteomes" id="UP000501387">
    <property type="component" value="Chromosome"/>
</dbReference>
<accession>A0A6G8FFS0</accession>
<sequence>MERMSTESSSSSLLERILAFTSLSIIAIALLSFFVTLIVGLNDREVVATGFGPIVYGISIIGLPIGFLLLIALLIVSQVRRRREFRKSQQR</sequence>
<feature type="transmembrane region" description="Helical" evidence="1">
    <location>
        <begin position="54"/>
        <end position="76"/>
    </location>
</feature>
<keyword evidence="1" id="KW-1133">Transmembrane helix</keyword>
<dbReference type="EMBL" id="CP049934">
    <property type="protein sequence ID" value="QIM15231.1"/>
    <property type="molecule type" value="Genomic_DNA"/>
</dbReference>
<dbReference type="AlphaFoldDB" id="A0A6G8FFS0"/>
<reference evidence="2 3" key="1">
    <citation type="submission" date="2020-03" db="EMBL/GenBank/DDBJ databases">
        <title>Leucobacter sp. nov., isolated from beetles.</title>
        <authorList>
            <person name="Hyun D.-W."/>
            <person name="Bae J.-W."/>
        </authorList>
    </citation>
    <scope>NUCLEOTIDE SEQUENCE [LARGE SCALE GENOMIC DNA]</scope>
    <source>
        <strain evidence="2 3">HDW9B</strain>
    </source>
</reference>
<keyword evidence="1" id="KW-0472">Membrane</keyword>
<organism evidence="2 3">
    <name type="scientific">Leucobacter insecticola</name>
    <dbReference type="NCBI Taxonomy" id="2714934"/>
    <lineage>
        <taxon>Bacteria</taxon>
        <taxon>Bacillati</taxon>
        <taxon>Actinomycetota</taxon>
        <taxon>Actinomycetes</taxon>
        <taxon>Micrococcales</taxon>
        <taxon>Microbacteriaceae</taxon>
        <taxon>Leucobacter</taxon>
    </lineage>
</organism>
<name>A0A6G8FFS0_9MICO</name>